<proteinExistence type="inferred from homology"/>
<dbReference type="PANTHER" id="PTHR12475:SF4">
    <property type="entry name" value="PROTEIN THEM6"/>
    <property type="match status" value="1"/>
</dbReference>
<organism evidence="2 3">
    <name type="scientific">Colletotrichum sublineola</name>
    <name type="common">Sorghum anthracnose fungus</name>
    <dbReference type="NCBI Taxonomy" id="1173701"/>
    <lineage>
        <taxon>Eukaryota</taxon>
        <taxon>Fungi</taxon>
        <taxon>Dikarya</taxon>
        <taxon>Ascomycota</taxon>
        <taxon>Pezizomycotina</taxon>
        <taxon>Sordariomycetes</taxon>
        <taxon>Hypocreomycetidae</taxon>
        <taxon>Glomerellales</taxon>
        <taxon>Glomerellaceae</taxon>
        <taxon>Colletotrichum</taxon>
        <taxon>Colletotrichum graminicola species complex</taxon>
    </lineage>
</organism>
<dbReference type="InterPro" id="IPR029069">
    <property type="entry name" value="HotDog_dom_sf"/>
</dbReference>
<dbReference type="PANTHER" id="PTHR12475">
    <property type="match status" value="1"/>
</dbReference>
<evidence type="ECO:0008006" key="4">
    <source>
        <dbReference type="Google" id="ProtNLM"/>
    </source>
</evidence>
<dbReference type="EMBL" id="JMSE01001414">
    <property type="protein sequence ID" value="KDN61434.1"/>
    <property type="molecule type" value="Genomic_DNA"/>
</dbReference>
<sequence>MFRYEVANSRVVPLDIDINMHKSSSTFTDADISRATLLTKLLSPALARIGPARMVLAAVQCNFKQPIGLWQAYRVSSRILACRPGSAEGRNGRAEGRDG</sequence>
<reference evidence="3" key="1">
    <citation type="journal article" date="2014" name="Genome Announc.">
        <title>Draft genome sequence of Colletotrichum sublineola, a destructive pathogen of cultivated sorghum.</title>
        <authorList>
            <person name="Baroncelli R."/>
            <person name="Sanz-Martin J.M."/>
            <person name="Rech G.E."/>
            <person name="Sukno S.A."/>
            <person name="Thon M.R."/>
        </authorList>
    </citation>
    <scope>NUCLEOTIDE SEQUENCE [LARGE SCALE GENOMIC DNA]</scope>
    <source>
        <strain evidence="3">TX430BB</strain>
    </source>
</reference>
<evidence type="ECO:0000313" key="2">
    <source>
        <dbReference type="EMBL" id="KDN61434.1"/>
    </source>
</evidence>
<dbReference type="InterPro" id="IPR051490">
    <property type="entry name" value="THEM6_lcsJ_thioesterase"/>
</dbReference>
<protein>
    <recommendedName>
        <fullName evidence="4">Capsule polysaccharide biosynthesis protein</fullName>
    </recommendedName>
</protein>
<comment type="similarity">
    <text evidence="1">Belongs to the lcsJ thioesterase family.</text>
</comment>
<dbReference type="eggNOG" id="KOG4366">
    <property type="taxonomic scope" value="Eukaryota"/>
</dbReference>
<accession>A0A066X166</accession>
<dbReference type="SUPFAM" id="SSF54637">
    <property type="entry name" value="Thioesterase/thiol ester dehydrase-isomerase"/>
    <property type="match status" value="1"/>
</dbReference>
<evidence type="ECO:0000313" key="3">
    <source>
        <dbReference type="Proteomes" id="UP000027238"/>
    </source>
</evidence>
<dbReference type="AlphaFoldDB" id="A0A066X166"/>
<evidence type="ECO:0000256" key="1">
    <source>
        <dbReference type="ARBA" id="ARBA00038476"/>
    </source>
</evidence>
<dbReference type="OrthoDB" id="265761at2759"/>
<dbReference type="HOGENOM" id="CLU_2320261_0_0_1"/>
<dbReference type="Proteomes" id="UP000027238">
    <property type="component" value="Unassembled WGS sequence"/>
</dbReference>
<comment type="caution">
    <text evidence="2">The sequence shown here is derived from an EMBL/GenBank/DDBJ whole genome shotgun (WGS) entry which is preliminary data.</text>
</comment>
<name>A0A066X166_COLSU</name>
<gene>
    <name evidence="2" type="ORF">CSUB01_00755</name>
</gene>
<keyword evidence="3" id="KW-1185">Reference proteome</keyword>